<dbReference type="Proteomes" id="UP001159427">
    <property type="component" value="Unassembled WGS sequence"/>
</dbReference>
<feature type="compositionally biased region" description="Acidic residues" evidence="1">
    <location>
        <begin position="251"/>
        <end position="261"/>
    </location>
</feature>
<dbReference type="InterPro" id="IPR000719">
    <property type="entry name" value="Prot_kinase_dom"/>
</dbReference>
<keyword evidence="4" id="KW-1185">Reference proteome</keyword>
<dbReference type="PIRSF" id="PIRSF000615">
    <property type="entry name" value="TyrPK_CSF1-R"/>
    <property type="match status" value="1"/>
</dbReference>
<dbReference type="SUPFAM" id="SSF56112">
    <property type="entry name" value="Protein kinase-like (PK-like)"/>
    <property type="match status" value="1"/>
</dbReference>
<proteinExistence type="predicted"/>
<organism evidence="3 4">
    <name type="scientific">Porites evermanni</name>
    <dbReference type="NCBI Taxonomy" id="104178"/>
    <lineage>
        <taxon>Eukaryota</taxon>
        <taxon>Metazoa</taxon>
        <taxon>Cnidaria</taxon>
        <taxon>Anthozoa</taxon>
        <taxon>Hexacorallia</taxon>
        <taxon>Scleractinia</taxon>
        <taxon>Fungiina</taxon>
        <taxon>Poritidae</taxon>
        <taxon>Porites</taxon>
    </lineage>
</organism>
<feature type="compositionally biased region" description="Basic and acidic residues" evidence="1">
    <location>
        <begin position="212"/>
        <end position="226"/>
    </location>
</feature>
<protein>
    <recommendedName>
        <fullName evidence="2">Protein kinase domain-containing protein</fullName>
    </recommendedName>
</protein>
<evidence type="ECO:0000259" key="2">
    <source>
        <dbReference type="PROSITE" id="PS50011"/>
    </source>
</evidence>
<gene>
    <name evidence="3" type="ORF">PEVE_00018491</name>
</gene>
<dbReference type="InterPro" id="IPR011009">
    <property type="entry name" value="Kinase-like_dom_sf"/>
</dbReference>
<dbReference type="InterPro" id="IPR008266">
    <property type="entry name" value="Tyr_kinase_AS"/>
</dbReference>
<accession>A0ABN8SF77</accession>
<sequence length="396" mass="45526">RSYLSQRSINPLDEWELLREQIEYEGELGRGAFGVVYKAMLWERVGIEVFSTEISKRKPLSSKTEPRVVAVKVLLDNLSAAQKEEFQFEIEQMKQLGSHPNVVSLVGCCTLQDEKFLVIEYVPFGDLLTWLRCRRNRSYTSFNVTGTSGGIAELLINFLRLLFNLFTDFDFTQESKDAKQQVEQEQTQMNMEMTPLLQDDGDAIREDAKMTSENLHDDKGLEESTKEQLNMSNNPPVESEHTESKPPSSESLEEDPHDEEESFSTRQLFKFAWQIAKGMNHLAEKNFVHRDLAARNVLVGHDNRVKVSDFGLMRKIYEDVKGSEKSKKLPVKWMAPESLYRATFTIKSDVWSYGVLLWEMATLGGVPYPTLTNTELYRLLNSGYRMEKPDMSSDEV</sequence>
<dbReference type="Gene3D" id="1.10.510.10">
    <property type="entry name" value="Transferase(Phosphotransferase) domain 1"/>
    <property type="match status" value="1"/>
</dbReference>
<dbReference type="Pfam" id="PF07714">
    <property type="entry name" value="PK_Tyr_Ser-Thr"/>
    <property type="match status" value="1"/>
</dbReference>
<dbReference type="InterPro" id="IPR050122">
    <property type="entry name" value="RTK"/>
</dbReference>
<evidence type="ECO:0000313" key="3">
    <source>
        <dbReference type="EMBL" id="CAH3188388.1"/>
    </source>
</evidence>
<dbReference type="PROSITE" id="PS50011">
    <property type="entry name" value="PROTEIN_KINASE_DOM"/>
    <property type="match status" value="1"/>
</dbReference>
<dbReference type="InterPro" id="IPR001245">
    <property type="entry name" value="Ser-Thr/Tyr_kinase_cat_dom"/>
</dbReference>
<dbReference type="InterPro" id="IPR020635">
    <property type="entry name" value="Tyr_kinase_cat_dom"/>
</dbReference>
<dbReference type="Gene3D" id="3.30.200.20">
    <property type="entry name" value="Phosphorylase Kinase, domain 1"/>
    <property type="match status" value="1"/>
</dbReference>
<dbReference type="PANTHER" id="PTHR24416">
    <property type="entry name" value="TYROSINE-PROTEIN KINASE RECEPTOR"/>
    <property type="match status" value="1"/>
</dbReference>
<feature type="compositionally biased region" description="Polar residues" evidence="1">
    <location>
        <begin position="227"/>
        <end position="236"/>
    </location>
</feature>
<reference evidence="3 4" key="1">
    <citation type="submission" date="2022-05" db="EMBL/GenBank/DDBJ databases">
        <authorList>
            <consortium name="Genoscope - CEA"/>
            <person name="William W."/>
        </authorList>
    </citation>
    <scope>NUCLEOTIDE SEQUENCE [LARGE SCALE GENOMIC DNA]</scope>
</reference>
<dbReference type="CDD" id="cd00192">
    <property type="entry name" value="PTKc"/>
    <property type="match status" value="1"/>
</dbReference>
<feature type="non-terminal residue" evidence="3">
    <location>
        <position position="1"/>
    </location>
</feature>
<name>A0ABN8SF77_9CNID</name>
<dbReference type="PANTHER" id="PTHR24416:SF583">
    <property type="entry name" value="RECEPTOR PROTEIN-TYROSINE KINASE"/>
    <property type="match status" value="1"/>
</dbReference>
<comment type="caution">
    <text evidence="3">The sequence shown here is derived from an EMBL/GenBank/DDBJ whole genome shotgun (WGS) entry which is preliminary data.</text>
</comment>
<feature type="region of interest" description="Disordered" evidence="1">
    <location>
        <begin position="212"/>
        <end position="261"/>
    </location>
</feature>
<evidence type="ECO:0000313" key="4">
    <source>
        <dbReference type="Proteomes" id="UP001159427"/>
    </source>
</evidence>
<dbReference type="EMBL" id="CALNXI010002505">
    <property type="protein sequence ID" value="CAH3188388.1"/>
    <property type="molecule type" value="Genomic_DNA"/>
</dbReference>
<feature type="domain" description="Protein kinase" evidence="2">
    <location>
        <begin position="22"/>
        <end position="396"/>
    </location>
</feature>
<evidence type="ECO:0000256" key="1">
    <source>
        <dbReference type="SAM" id="MobiDB-lite"/>
    </source>
</evidence>
<dbReference type="PROSITE" id="PS00109">
    <property type="entry name" value="PROTEIN_KINASE_TYR"/>
    <property type="match status" value="1"/>
</dbReference>
<dbReference type="SMART" id="SM00219">
    <property type="entry name" value="TyrKc"/>
    <property type="match status" value="1"/>
</dbReference>